<dbReference type="HOGENOM" id="CLU_509637_0_0_11"/>
<keyword evidence="2" id="KW-0843">Virulence</keyword>
<dbReference type="AlphaFoldDB" id="C7M388"/>
<evidence type="ECO:0000256" key="3">
    <source>
        <dbReference type="SAM" id="SignalP"/>
    </source>
</evidence>
<sequence>MRARSRWVASIAAATSLATALVGWSTLGTGAPAAATSGMRSPIQHVVEIMLENHTFDNLFGSFPGANGIPAGTEFPNPSTNYAAAPVAPIPAPANVGDTVDLNHNRAAEIEAMDYRPALLAGGTGYFTSATPSNAYLTGKPGWKMNYYTTLPTNGLASITTFGKSVEPNLWDLAQHFVLADNNFQPAIGPTQPNRIYAVAGTADAWLSDSPPSSGSFPIRTVFDQLTQHGLSWGIFQGDYNGPPPTQEGNGFVTHWNPAWYTPVLQDKHLWNDVANTSQFVADVQNNQLPNFSFVVPTWLYSEHPPTDIQLGDAWVGQLVSMIEHSPEWKSTAIFITYDEGGGFWDHVAPPIAQRFGYGTRTPMVVISPWVRPGVFSKQTTDMGILALMDRLWGMHPLTKLVARQNDLLGMFDFHQAPIAPVSLPDVPSDTIQVADPAENLAATPGTPLVVNVEAKTAGLTTDTSVSGTVNLTVVGPSGAPSATYPASVDLVDGTAQATLTFPTAGYWRVIATGPNGAQGWSTFDVNVNDDTTP</sequence>
<dbReference type="eggNOG" id="COG3511">
    <property type="taxonomic scope" value="Bacteria"/>
</dbReference>
<dbReference type="Proteomes" id="UP000000771">
    <property type="component" value="Chromosome"/>
</dbReference>
<dbReference type="SUPFAM" id="SSF53649">
    <property type="entry name" value="Alkaline phosphatase-like"/>
    <property type="match status" value="1"/>
</dbReference>
<evidence type="ECO:0000256" key="1">
    <source>
        <dbReference type="ARBA" id="ARBA00022801"/>
    </source>
</evidence>
<reference evidence="4 5" key="1">
    <citation type="journal article" date="2009" name="Stand. Genomic Sci.">
        <title>Complete genome sequence of Acidimicrobium ferrooxidans type strain (ICP).</title>
        <authorList>
            <person name="Clum A."/>
            <person name="Nolan M."/>
            <person name="Lang E."/>
            <person name="Glavina Del Rio T."/>
            <person name="Tice H."/>
            <person name="Copeland A."/>
            <person name="Cheng J.F."/>
            <person name="Lucas S."/>
            <person name="Chen F."/>
            <person name="Bruce D."/>
            <person name="Goodwin L."/>
            <person name="Pitluck S."/>
            <person name="Ivanova N."/>
            <person name="Mavrommatis K."/>
            <person name="Mikhailova N."/>
            <person name="Pati A."/>
            <person name="Chen A."/>
            <person name="Palaniappan K."/>
            <person name="Goker M."/>
            <person name="Spring S."/>
            <person name="Land M."/>
            <person name="Hauser L."/>
            <person name="Chang Y.J."/>
            <person name="Jeffries C.C."/>
            <person name="Chain P."/>
            <person name="Bristow J."/>
            <person name="Eisen J.A."/>
            <person name="Markowitz V."/>
            <person name="Hugenholtz P."/>
            <person name="Kyrpides N.C."/>
            <person name="Klenk H.P."/>
            <person name="Lapidus A."/>
        </authorList>
    </citation>
    <scope>NUCLEOTIDE SEQUENCE [LARGE SCALE GENOMIC DNA]</scope>
    <source>
        <strain evidence="5">DSM 10331 / JCM 15462 / NBRC 103882 / ICP</strain>
    </source>
</reference>
<dbReference type="EMBL" id="CP001631">
    <property type="protein sequence ID" value="ACU53482.1"/>
    <property type="molecule type" value="Genomic_DNA"/>
</dbReference>
<dbReference type="KEGG" id="afo:Afer_0521"/>
<evidence type="ECO:0000313" key="5">
    <source>
        <dbReference type="Proteomes" id="UP000000771"/>
    </source>
</evidence>
<keyword evidence="1" id="KW-0378">Hydrolase</keyword>
<proteinExistence type="predicted"/>
<accession>C7M388</accession>
<dbReference type="GO" id="GO:0042578">
    <property type="term" value="F:phosphoric ester hydrolase activity"/>
    <property type="evidence" value="ECO:0007669"/>
    <property type="project" value="UniProtKB-ARBA"/>
</dbReference>
<name>C7M388_ACIFD</name>
<evidence type="ECO:0000313" key="4">
    <source>
        <dbReference type="EMBL" id="ACU53482.1"/>
    </source>
</evidence>
<keyword evidence="3" id="KW-0732">Signal</keyword>
<evidence type="ECO:0000256" key="2">
    <source>
        <dbReference type="ARBA" id="ARBA00023026"/>
    </source>
</evidence>
<dbReference type="InterPro" id="IPR017850">
    <property type="entry name" value="Alkaline_phosphatase_core_sf"/>
</dbReference>
<dbReference type="PANTHER" id="PTHR31956:SF1">
    <property type="entry name" value="NON-SPECIFIC PHOSPHOLIPASE C1"/>
    <property type="match status" value="1"/>
</dbReference>
<keyword evidence="5" id="KW-1185">Reference proteome</keyword>
<feature type="signal peptide" evidence="3">
    <location>
        <begin position="1"/>
        <end position="20"/>
    </location>
</feature>
<protein>
    <submittedName>
        <fullName evidence="4">Phosphoesterase</fullName>
    </submittedName>
</protein>
<dbReference type="Pfam" id="PF04185">
    <property type="entry name" value="Phosphoesterase"/>
    <property type="match status" value="1"/>
</dbReference>
<dbReference type="PANTHER" id="PTHR31956">
    <property type="entry name" value="NON-SPECIFIC PHOSPHOLIPASE C4-RELATED"/>
    <property type="match status" value="1"/>
</dbReference>
<dbReference type="Gene3D" id="3.40.720.10">
    <property type="entry name" value="Alkaline Phosphatase, subunit A"/>
    <property type="match status" value="2"/>
</dbReference>
<gene>
    <name evidence="4" type="ordered locus">Afer_0521</name>
</gene>
<feature type="chain" id="PRO_5039425851" evidence="3">
    <location>
        <begin position="21"/>
        <end position="534"/>
    </location>
</feature>
<organism evidence="4 5">
    <name type="scientific">Acidimicrobium ferrooxidans (strain DSM 10331 / JCM 15462 / NBRC 103882 / ICP)</name>
    <dbReference type="NCBI Taxonomy" id="525909"/>
    <lineage>
        <taxon>Bacteria</taxon>
        <taxon>Bacillati</taxon>
        <taxon>Actinomycetota</taxon>
        <taxon>Acidimicrobiia</taxon>
        <taxon>Acidimicrobiales</taxon>
        <taxon>Acidimicrobiaceae</taxon>
        <taxon>Acidimicrobium</taxon>
    </lineage>
</organism>
<dbReference type="InterPro" id="IPR007312">
    <property type="entry name" value="Phosphoesterase"/>
</dbReference>
<dbReference type="STRING" id="525909.Afer_0521"/>